<reference evidence="1 2" key="1">
    <citation type="journal article" date="2012" name="J. Bacteriol.">
        <title>Genome sequence of a novel nicotine-degrading strain, Pseudomonas geniculata N1.</title>
        <authorList>
            <person name="Tang H."/>
            <person name="Yu H."/>
            <person name="Tai C."/>
            <person name="Huang K."/>
            <person name="Liu Y."/>
            <person name="Wang L."/>
            <person name="Yao Y."/>
            <person name="Wu G."/>
            <person name="Xu P."/>
        </authorList>
    </citation>
    <scope>NUCLEOTIDE SEQUENCE [LARGE SCALE GENOMIC DNA]</scope>
    <source>
        <strain evidence="1 2">N1</strain>
    </source>
</reference>
<proteinExistence type="predicted"/>
<evidence type="ECO:0008006" key="3">
    <source>
        <dbReference type="Google" id="ProtNLM"/>
    </source>
</evidence>
<accession>A0A0L8A4Q5</accession>
<dbReference type="Proteomes" id="UP000036890">
    <property type="component" value="Unassembled WGS sequence"/>
</dbReference>
<comment type="caution">
    <text evidence="1">The sequence shown here is derived from an EMBL/GenBank/DDBJ whole genome shotgun (WGS) entry which is preliminary data.</text>
</comment>
<dbReference type="SUPFAM" id="SSF53448">
    <property type="entry name" value="Nucleotide-diphospho-sugar transferases"/>
    <property type="match status" value="1"/>
</dbReference>
<dbReference type="InterPro" id="IPR029044">
    <property type="entry name" value="Nucleotide-diphossugar_trans"/>
</dbReference>
<protein>
    <recommendedName>
        <fullName evidence="3">N-acetylglucosaminyltransferase</fullName>
    </recommendedName>
</protein>
<dbReference type="PANTHER" id="PTHR34496:SF10">
    <property type="entry name" value="GLCNAC TRANSFERASE"/>
    <property type="match status" value="1"/>
</dbReference>
<organism evidence="1 2">
    <name type="scientific">Stenotrophomonas geniculata N1</name>
    <dbReference type="NCBI Taxonomy" id="1167641"/>
    <lineage>
        <taxon>Bacteria</taxon>
        <taxon>Pseudomonadati</taxon>
        <taxon>Pseudomonadota</taxon>
        <taxon>Gammaproteobacteria</taxon>
        <taxon>Lysobacterales</taxon>
        <taxon>Lysobacteraceae</taxon>
        <taxon>Stenotrophomonas</taxon>
    </lineage>
</organism>
<dbReference type="RefSeq" id="WP_010480819.1">
    <property type="nucleotide sequence ID" value="NZ_AJLO02000042.1"/>
</dbReference>
<evidence type="ECO:0000313" key="2">
    <source>
        <dbReference type="Proteomes" id="UP000036890"/>
    </source>
</evidence>
<sequence>MNLERTIFVQIPSYRDPQLLPTLKDMIENAKSPFLLRIVICWQHGAEQDIQSFEANGFELTHTASEEGATVHFLRIHGANIELIDIDYIHSKGCGWARNLAQRRYRGEHYNLQIDSHHRFSAEWDFKMKSLLELLRVRSSRPLLTGYPPSFDPDTYPSGRQEYTAAIIFDSFSPTGVVRFRSVRLPAPVHGEIAFKAKFVAGGFIFSDGAFTQEVMSDPDHFFCTEEIATSIRAFTKGYDFYHPYAPLLWHQYDNHARKVWDDQSEPPAANSATSMTLEDRSSAALRKTLALVGLPTGSEMEDFGVYGLGSQRTLRQYERHTGINFRLRAVHKQSLTVQEPVLLSETFEENEWKRSLVYFRSMRVHISCTTRCPSFPASVLVSSYSSDGARQSTRELSKSELKFLSREGQVQYVDTLRVPLDQMPVRYSVHVRSGDALTDHQLSIFVEEVLV</sequence>
<dbReference type="EMBL" id="AJLO02000042">
    <property type="protein sequence ID" value="KOE97378.1"/>
    <property type="molecule type" value="Genomic_DNA"/>
</dbReference>
<dbReference type="Pfam" id="PF11397">
    <property type="entry name" value="GlcNAc"/>
    <property type="match status" value="1"/>
</dbReference>
<evidence type="ECO:0000313" key="1">
    <source>
        <dbReference type="EMBL" id="KOE97378.1"/>
    </source>
</evidence>
<dbReference type="AlphaFoldDB" id="A0A0L8A4Q5"/>
<name>A0A0L8A4Q5_9GAMM</name>
<dbReference type="PANTHER" id="PTHR34496">
    <property type="entry name" value="GLCNAC TRANSFERASE-RELATED"/>
    <property type="match status" value="1"/>
</dbReference>
<gene>
    <name evidence="1" type="ORF">W7K_19900</name>
</gene>
<dbReference type="InterPro" id="IPR021067">
    <property type="entry name" value="Glycosyltransferase"/>
</dbReference>
<dbReference type="OrthoDB" id="8738370at2"/>